<feature type="domain" description="AH" evidence="2">
    <location>
        <begin position="40"/>
        <end position="243"/>
    </location>
</feature>
<organism evidence="3 4">
    <name type="scientific">Oedothorax gibbosus</name>
    <dbReference type="NCBI Taxonomy" id="931172"/>
    <lineage>
        <taxon>Eukaryota</taxon>
        <taxon>Metazoa</taxon>
        <taxon>Ecdysozoa</taxon>
        <taxon>Arthropoda</taxon>
        <taxon>Chelicerata</taxon>
        <taxon>Arachnida</taxon>
        <taxon>Araneae</taxon>
        <taxon>Araneomorphae</taxon>
        <taxon>Entelegynae</taxon>
        <taxon>Araneoidea</taxon>
        <taxon>Linyphiidae</taxon>
        <taxon>Erigoninae</taxon>
        <taxon>Oedothorax</taxon>
    </lineage>
</organism>
<reference evidence="3 4" key="1">
    <citation type="journal article" date="2022" name="Nat. Ecol. Evol.">
        <title>A masculinizing supergene underlies an exaggerated male reproductive morph in a spider.</title>
        <authorList>
            <person name="Hendrickx F."/>
            <person name="De Corte Z."/>
            <person name="Sonet G."/>
            <person name="Van Belleghem S.M."/>
            <person name="Kostlbacher S."/>
            <person name="Vangestel C."/>
        </authorList>
    </citation>
    <scope>NUCLEOTIDE SEQUENCE [LARGE SCALE GENOMIC DNA]</scope>
    <source>
        <strain evidence="3">W744_W776</strain>
    </source>
</reference>
<feature type="compositionally biased region" description="Basic residues" evidence="1">
    <location>
        <begin position="284"/>
        <end position="294"/>
    </location>
</feature>
<dbReference type="Pfam" id="PF06456">
    <property type="entry name" value="Arfaptin"/>
    <property type="match status" value="1"/>
</dbReference>
<dbReference type="Proteomes" id="UP000827092">
    <property type="component" value="Unassembled WGS sequence"/>
</dbReference>
<keyword evidence="4" id="KW-1185">Reference proteome</keyword>
<gene>
    <name evidence="3" type="ORF">JTE90_020900</name>
</gene>
<accession>A0AAV6VPT3</accession>
<sequence>MSNKSNANSSALTKLQQAYWEAKRNLKSSLGTHDDECWISTDFDLDSKIQLMEEADNSYNDIMKTLLLYKRTLCTIMTAEENLGSALVEYGIGDSTQAGKLLMFSGRAISQSANQRHRLKSNIVELYHEVRTFHFNATVDVLKTVSKMENVRKSYRSGLMWMKNESQNLDPDVTKKMKKFRKVQEHIKNLKIRFDASKLETMQKIDLYLLSRCNLFSKSLVPYREIFCKMSMDYSKLTMAVVQSIPSYSFYTFETLKQLNEYSAKPNLDCGPSPKQKNRDKASVKRNLKVKKGSKSSYIQPKSTTKAIKFRSAKCTPTKKVSFKSPLESELSNEKSSAISEALLINVHDDENNLLNLTQHPLLESIPSDKKSSTISEALLINLNDDYQNNLLNQSEPNVNSKFGKYSEDLLSLQMDSNMSGDSIKKSDEKKDFEDELEKCFEELNDLHIDHTVSEDLQFWSLMESLNNSEDKEENSNIKSPINPIRLQQEDSNSKWEDLLIEFDPYSDSNLNTLDMKMFTEDC</sequence>
<dbReference type="GO" id="GO:0005794">
    <property type="term" value="C:Golgi apparatus"/>
    <property type="evidence" value="ECO:0007669"/>
    <property type="project" value="TreeGrafter"/>
</dbReference>
<dbReference type="InterPro" id="IPR024114">
    <property type="entry name" value="Islet_autoAg_Ica1/Ica1-like"/>
</dbReference>
<dbReference type="SMART" id="SM01015">
    <property type="entry name" value="Arfaptin"/>
    <property type="match status" value="1"/>
</dbReference>
<dbReference type="InterPro" id="IPR027267">
    <property type="entry name" value="AH/BAR_dom_sf"/>
</dbReference>
<feature type="region of interest" description="Disordered" evidence="1">
    <location>
        <begin position="265"/>
        <end position="299"/>
    </location>
</feature>
<proteinExistence type="predicted"/>
<dbReference type="EMBL" id="JAFNEN010000044">
    <property type="protein sequence ID" value="KAG8198068.1"/>
    <property type="molecule type" value="Genomic_DNA"/>
</dbReference>
<dbReference type="Gene3D" id="1.20.1270.60">
    <property type="entry name" value="Arfaptin homology (AH) domain/BAR domain"/>
    <property type="match status" value="1"/>
</dbReference>
<evidence type="ECO:0000259" key="2">
    <source>
        <dbReference type="PROSITE" id="PS50870"/>
    </source>
</evidence>
<evidence type="ECO:0000313" key="4">
    <source>
        <dbReference type="Proteomes" id="UP000827092"/>
    </source>
</evidence>
<dbReference type="GO" id="GO:0051049">
    <property type="term" value="P:regulation of transport"/>
    <property type="evidence" value="ECO:0007669"/>
    <property type="project" value="TreeGrafter"/>
</dbReference>
<dbReference type="PANTHER" id="PTHR10164">
    <property type="entry name" value="ISLET CELL AUTOANTIGEN 1"/>
    <property type="match status" value="1"/>
</dbReference>
<dbReference type="SUPFAM" id="SSF103657">
    <property type="entry name" value="BAR/IMD domain-like"/>
    <property type="match status" value="1"/>
</dbReference>
<dbReference type="GO" id="GO:0019904">
    <property type="term" value="F:protein domain specific binding"/>
    <property type="evidence" value="ECO:0007669"/>
    <property type="project" value="InterPro"/>
</dbReference>
<evidence type="ECO:0000313" key="3">
    <source>
        <dbReference type="EMBL" id="KAG8198068.1"/>
    </source>
</evidence>
<dbReference type="InterPro" id="IPR010504">
    <property type="entry name" value="AH_dom"/>
</dbReference>
<dbReference type="AlphaFoldDB" id="A0AAV6VPT3"/>
<dbReference type="PANTHER" id="PTHR10164:SF4">
    <property type="entry name" value="GH23156P"/>
    <property type="match status" value="1"/>
</dbReference>
<dbReference type="PROSITE" id="PS50870">
    <property type="entry name" value="AH"/>
    <property type="match status" value="1"/>
</dbReference>
<name>A0AAV6VPT3_9ARAC</name>
<protein>
    <recommendedName>
        <fullName evidence="2">AH domain-containing protein</fullName>
    </recommendedName>
</protein>
<evidence type="ECO:0000256" key="1">
    <source>
        <dbReference type="SAM" id="MobiDB-lite"/>
    </source>
</evidence>
<comment type="caution">
    <text evidence="3">The sequence shown here is derived from an EMBL/GenBank/DDBJ whole genome shotgun (WGS) entry which is preliminary data.</text>
</comment>